<evidence type="ECO:0000313" key="1">
    <source>
        <dbReference type="EMBL" id="CAB4340506.1"/>
    </source>
</evidence>
<protein>
    <submittedName>
        <fullName evidence="1">Unannotated protein</fullName>
    </submittedName>
</protein>
<accession>A0A6J5ZGL9</accession>
<organism evidence="1">
    <name type="scientific">freshwater metagenome</name>
    <dbReference type="NCBI Taxonomy" id="449393"/>
    <lineage>
        <taxon>unclassified sequences</taxon>
        <taxon>metagenomes</taxon>
        <taxon>ecological metagenomes</taxon>
    </lineage>
</organism>
<dbReference type="AlphaFoldDB" id="A0A6J5ZGL9"/>
<name>A0A6J5ZGL9_9ZZZZ</name>
<reference evidence="1" key="1">
    <citation type="submission" date="2020-05" db="EMBL/GenBank/DDBJ databases">
        <authorList>
            <person name="Chiriac C."/>
            <person name="Salcher M."/>
            <person name="Ghai R."/>
            <person name="Kavagutti S V."/>
        </authorList>
    </citation>
    <scope>NUCLEOTIDE SEQUENCE</scope>
</reference>
<proteinExistence type="predicted"/>
<gene>
    <name evidence="1" type="ORF">UFOPK3770_00916</name>
</gene>
<dbReference type="EMBL" id="CAESAJ010000100">
    <property type="protein sequence ID" value="CAB4340506.1"/>
    <property type="molecule type" value="Genomic_DNA"/>
</dbReference>
<sequence>MSVIVASFIVIVVAGVRSTPDYRYSSRLVLARPNLRIRS</sequence>